<proteinExistence type="predicted"/>
<evidence type="ECO:0000313" key="4">
    <source>
        <dbReference type="Proteomes" id="UP000199459"/>
    </source>
</evidence>
<organism evidence="3 4">
    <name type="scientific">Nitrosomonas marina</name>
    <dbReference type="NCBI Taxonomy" id="917"/>
    <lineage>
        <taxon>Bacteria</taxon>
        <taxon>Pseudomonadati</taxon>
        <taxon>Pseudomonadota</taxon>
        <taxon>Betaproteobacteria</taxon>
        <taxon>Nitrosomonadales</taxon>
        <taxon>Nitrosomonadaceae</taxon>
        <taxon>Nitrosomonas</taxon>
    </lineage>
</organism>
<dbReference type="OrthoDB" id="8534137at2"/>
<dbReference type="AlphaFoldDB" id="A0A1H8CEI1"/>
<dbReference type="STRING" id="917.SAMN05216326_12055"/>
<sequence>MTYHSQINLIMLATIVGLAFFLYLTPQFQSENDETFQVSIRTSESVQSIRIVRQEQEIELKRMVDGWHMVAPVFARADVTAIEKLLNVLTANSRQRFPLKDVERFNLDQPVIELYIDDDYFAFGGFAPVTNEQYLAINDDVYLVSPRYAIWIPLNPLELINSTLMSDDELPVRFELNGMSVNYQNGTWQIDPAEAIDQNDETLERWVQLWHDSRAIELMVKPHDSDDKVVAKIDFKDGRNVVITAVDYDAGVVFYRANEQIGYLFPDSVSRQLLNPAGIGQE</sequence>
<evidence type="ECO:0000313" key="3">
    <source>
        <dbReference type="EMBL" id="SEM93400.1"/>
    </source>
</evidence>
<protein>
    <recommendedName>
        <fullName evidence="2">DUF4340 domain-containing protein</fullName>
    </recommendedName>
</protein>
<dbReference type="EMBL" id="FOCP01000004">
    <property type="protein sequence ID" value="SEM93400.1"/>
    <property type="molecule type" value="Genomic_DNA"/>
</dbReference>
<reference evidence="3 4" key="1">
    <citation type="submission" date="2016-10" db="EMBL/GenBank/DDBJ databases">
        <authorList>
            <person name="de Groot N.N."/>
        </authorList>
    </citation>
    <scope>NUCLEOTIDE SEQUENCE [LARGE SCALE GENOMIC DNA]</scope>
    <source>
        <strain evidence="3 4">Nm22</strain>
    </source>
</reference>
<keyword evidence="1" id="KW-0472">Membrane</keyword>
<feature type="transmembrane region" description="Helical" evidence="1">
    <location>
        <begin position="7"/>
        <end position="24"/>
    </location>
</feature>
<dbReference type="Proteomes" id="UP000199459">
    <property type="component" value="Unassembled WGS sequence"/>
</dbReference>
<keyword evidence="1" id="KW-1133">Transmembrane helix</keyword>
<dbReference type="InterPro" id="IPR025641">
    <property type="entry name" value="DUF4340"/>
</dbReference>
<feature type="domain" description="DUF4340" evidence="2">
    <location>
        <begin position="67"/>
        <end position="196"/>
    </location>
</feature>
<evidence type="ECO:0000256" key="1">
    <source>
        <dbReference type="SAM" id="Phobius"/>
    </source>
</evidence>
<evidence type="ECO:0000259" key="2">
    <source>
        <dbReference type="Pfam" id="PF14238"/>
    </source>
</evidence>
<name>A0A1H8CEI1_9PROT</name>
<dbReference type="Pfam" id="PF14238">
    <property type="entry name" value="DUF4340"/>
    <property type="match status" value="1"/>
</dbReference>
<gene>
    <name evidence="3" type="ORF">SAMN05216325_104170</name>
</gene>
<accession>A0A1H8CEI1</accession>
<keyword evidence="1" id="KW-0812">Transmembrane</keyword>
<dbReference type="RefSeq" id="WP_090628577.1">
    <property type="nucleotide sequence ID" value="NZ_FOCP01000004.1"/>
</dbReference>